<dbReference type="STRING" id="1507870.A0A1V8SXN5"/>
<dbReference type="Proteomes" id="UP000192596">
    <property type="component" value="Unassembled WGS sequence"/>
</dbReference>
<comment type="caution">
    <text evidence="12">The sequence shown here is derived from an EMBL/GenBank/DDBJ whole genome shotgun (WGS) entry which is preliminary data.</text>
</comment>
<evidence type="ECO:0000256" key="1">
    <source>
        <dbReference type="ARBA" id="ARBA00005594"/>
    </source>
</evidence>
<dbReference type="InterPro" id="IPR001412">
    <property type="entry name" value="aa-tRNA-synth_I_CS"/>
</dbReference>
<evidence type="ECO:0000256" key="3">
    <source>
        <dbReference type="ARBA" id="ARBA00022741"/>
    </source>
</evidence>
<dbReference type="CDD" id="cd00805">
    <property type="entry name" value="TyrRS_core"/>
    <property type="match status" value="1"/>
</dbReference>
<dbReference type="Gene3D" id="1.10.240.10">
    <property type="entry name" value="Tyrosyl-Transfer RNA Synthetase"/>
    <property type="match status" value="1"/>
</dbReference>
<dbReference type="PROSITE" id="PS50889">
    <property type="entry name" value="S4"/>
    <property type="match status" value="1"/>
</dbReference>
<dbReference type="Gene3D" id="3.10.290.10">
    <property type="entry name" value="RNA-binding S4 domain"/>
    <property type="match status" value="1"/>
</dbReference>
<dbReference type="SUPFAM" id="SSF52374">
    <property type="entry name" value="Nucleotidylyl transferase"/>
    <property type="match status" value="1"/>
</dbReference>
<accession>A0A1V8SXN5</accession>
<keyword evidence="6 9" id="KW-0030">Aminoacyl-tRNA synthetase</keyword>
<keyword evidence="8" id="KW-0694">RNA-binding</keyword>
<protein>
    <recommendedName>
        <fullName evidence="9">Tyrosine--tRNA ligase</fullName>
        <ecNumber evidence="9">6.1.1.1</ecNumber>
    </recommendedName>
    <alternativeName>
        <fullName evidence="9">Tyrosyl-tRNA synthetase</fullName>
    </alternativeName>
</protein>
<dbReference type="Gene3D" id="3.40.50.620">
    <property type="entry name" value="HUPs"/>
    <property type="match status" value="1"/>
</dbReference>
<dbReference type="InterPro" id="IPR002307">
    <property type="entry name" value="Tyr-tRNA-ligase"/>
</dbReference>
<dbReference type="PANTHER" id="PTHR11766">
    <property type="entry name" value="TYROSYL-TRNA SYNTHETASE"/>
    <property type="match status" value="1"/>
</dbReference>
<sequence length="503" mass="54916">MPAKRTERVEDVQAIHRWASVLELLEARGYIKNIAGDRNVLSNLLRKKQVGVYAGIDPTAPSLHLGHLLPLMVLFWVYLHGHHAVSLIGGATARVGDPSGRLKSRERMASSVHASNAQSLHVQVETLWQNAIASGQKHGHEQKPEWRRKLLDNADWLGKVDIVSFLQLLGSGMRIGTMLGRDTVKNKLEKGDGMSFAEFSYPLLQAWDWWHMFSNHGVQLQIGGSDQYGNIVAGIDAIKHITQNGDERSVKLDDSSAPMGITVPLLTTSKGEKFGKSAGNAVWLDASLTSPFDLYGFLLRTTDEDVPRHLNLFTFLPVAAIESLLEEHSKSPGKRLAHHALATEVLQLVHGPEVAAETRAKHEVMRRPSLASLVSKSVTPGEDPGITTSTTETQQETIKLARSQIENASLAKILYQAGLAPSVSAATRAIKSGGVYVASSQSSSTSMNEVETANEEGLTFAPVSVDSRLEDIASFLQDGLIVVRMGKWKVRVIEVDDDQQVSS</sequence>
<evidence type="ECO:0000256" key="7">
    <source>
        <dbReference type="ARBA" id="ARBA00048248"/>
    </source>
</evidence>
<dbReference type="FunFam" id="3.40.50.620:FF:000227">
    <property type="entry name" value="Tyrosine--tRNA ligase"/>
    <property type="match status" value="1"/>
</dbReference>
<dbReference type="PANTHER" id="PTHR11766:SF0">
    <property type="entry name" value="TYROSINE--TRNA LIGASE, MITOCHONDRIAL"/>
    <property type="match status" value="1"/>
</dbReference>
<feature type="domain" description="Tyrosyl-tRNA synthetase C-terminal" evidence="11">
    <location>
        <begin position="390"/>
        <end position="500"/>
    </location>
</feature>
<dbReference type="Pfam" id="PF16714">
    <property type="entry name" value="TyrRSs_C"/>
    <property type="match status" value="1"/>
</dbReference>
<dbReference type="CDD" id="cd00165">
    <property type="entry name" value="S4"/>
    <property type="match status" value="1"/>
</dbReference>
<dbReference type="EMBL" id="NAJO01000024">
    <property type="protein sequence ID" value="OQO03738.1"/>
    <property type="molecule type" value="Genomic_DNA"/>
</dbReference>
<dbReference type="InterPro" id="IPR032005">
    <property type="entry name" value="TyrRSs_C"/>
</dbReference>
<reference evidence="13" key="1">
    <citation type="submission" date="2017-03" db="EMBL/GenBank/DDBJ databases">
        <title>Genomes of endolithic fungi from Antarctica.</title>
        <authorList>
            <person name="Coleine C."/>
            <person name="Masonjones S."/>
            <person name="Stajich J.E."/>
        </authorList>
    </citation>
    <scope>NUCLEOTIDE SEQUENCE [LARGE SCALE GENOMIC DNA]</scope>
    <source>
        <strain evidence="13">CCFEE 5527</strain>
    </source>
</reference>
<organism evidence="12 13">
    <name type="scientific">Cryoendolithus antarcticus</name>
    <dbReference type="NCBI Taxonomy" id="1507870"/>
    <lineage>
        <taxon>Eukaryota</taxon>
        <taxon>Fungi</taxon>
        <taxon>Dikarya</taxon>
        <taxon>Ascomycota</taxon>
        <taxon>Pezizomycotina</taxon>
        <taxon>Dothideomycetes</taxon>
        <taxon>Dothideomycetidae</taxon>
        <taxon>Cladosporiales</taxon>
        <taxon>Cladosporiaceae</taxon>
        <taxon>Cryoendolithus</taxon>
    </lineage>
</organism>
<evidence type="ECO:0000313" key="12">
    <source>
        <dbReference type="EMBL" id="OQO03738.1"/>
    </source>
</evidence>
<name>A0A1V8SXN5_9PEZI</name>
<evidence type="ECO:0000256" key="10">
    <source>
        <dbReference type="SAM" id="MobiDB-lite"/>
    </source>
</evidence>
<keyword evidence="5 9" id="KW-0648">Protein biosynthesis</keyword>
<feature type="region of interest" description="Disordered" evidence="10">
    <location>
        <begin position="375"/>
        <end position="394"/>
    </location>
</feature>
<dbReference type="GO" id="GO:0006437">
    <property type="term" value="P:tyrosyl-tRNA aminoacylation"/>
    <property type="evidence" value="ECO:0007669"/>
    <property type="project" value="InterPro"/>
</dbReference>
<dbReference type="Pfam" id="PF00579">
    <property type="entry name" value="tRNA-synt_1b"/>
    <property type="match status" value="1"/>
</dbReference>
<comment type="catalytic activity">
    <reaction evidence="7 9">
        <text>tRNA(Tyr) + L-tyrosine + ATP = L-tyrosyl-tRNA(Tyr) + AMP + diphosphate + H(+)</text>
        <dbReference type="Rhea" id="RHEA:10220"/>
        <dbReference type="Rhea" id="RHEA-COMP:9706"/>
        <dbReference type="Rhea" id="RHEA-COMP:9707"/>
        <dbReference type="ChEBI" id="CHEBI:15378"/>
        <dbReference type="ChEBI" id="CHEBI:30616"/>
        <dbReference type="ChEBI" id="CHEBI:33019"/>
        <dbReference type="ChEBI" id="CHEBI:58315"/>
        <dbReference type="ChEBI" id="CHEBI:78442"/>
        <dbReference type="ChEBI" id="CHEBI:78536"/>
        <dbReference type="ChEBI" id="CHEBI:456215"/>
        <dbReference type="EC" id="6.1.1.1"/>
    </reaction>
</comment>
<dbReference type="GO" id="GO:0005739">
    <property type="term" value="C:mitochondrion"/>
    <property type="evidence" value="ECO:0007669"/>
    <property type="project" value="TreeGrafter"/>
</dbReference>
<dbReference type="GO" id="GO:0005524">
    <property type="term" value="F:ATP binding"/>
    <property type="evidence" value="ECO:0007669"/>
    <property type="project" value="UniProtKB-KW"/>
</dbReference>
<dbReference type="PROSITE" id="PS00178">
    <property type="entry name" value="AA_TRNA_LIGASE_I"/>
    <property type="match status" value="1"/>
</dbReference>
<evidence type="ECO:0000256" key="6">
    <source>
        <dbReference type="ARBA" id="ARBA00023146"/>
    </source>
</evidence>
<keyword evidence="2 9" id="KW-0436">Ligase</keyword>
<evidence type="ECO:0000256" key="9">
    <source>
        <dbReference type="RuleBase" id="RU361234"/>
    </source>
</evidence>
<dbReference type="OrthoDB" id="337870at2759"/>
<evidence type="ECO:0000256" key="2">
    <source>
        <dbReference type="ARBA" id="ARBA00022598"/>
    </source>
</evidence>
<dbReference type="GO" id="GO:0005829">
    <property type="term" value="C:cytosol"/>
    <property type="evidence" value="ECO:0007669"/>
    <property type="project" value="TreeGrafter"/>
</dbReference>
<evidence type="ECO:0000256" key="8">
    <source>
        <dbReference type="PROSITE-ProRule" id="PRU00182"/>
    </source>
</evidence>
<comment type="similarity">
    <text evidence="1 9">Belongs to the class-I aminoacyl-tRNA synthetase family.</text>
</comment>
<dbReference type="GO" id="GO:0004831">
    <property type="term" value="F:tyrosine-tRNA ligase activity"/>
    <property type="evidence" value="ECO:0007669"/>
    <property type="project" value="UniProtKB-EC"/>
</dbReference>
<dbReference type="GO" id="GO:0003723">
    <property type="term" value="F:RNA binding"/>
    <property type="evidence" value="ECO:0007669"/>
    <property type="project" value="UniProtKB-KW"/>
</dbReference>
<dbReference type="FunFam" id="1.10.240.10:FF:000001">
    <property type="entry name" value="Tyrosine--tRNA ligase"/>
    <property type="match status" value="1"/>
</dbReference>
<evidence type="ECO:0000259" key="11">
    <source>
        <dbReference type="Pfam" id="PF16714"/>
    </source>
</evidence>
<dbReference type="FunCoup" id="A0A1V8SXN5">
    <property type="interactions" value="1248"/>
</dbReference>
<keyword evidence="4 9" id="KW-0067">ATP-binding</keyword>
<keyword evidence="13" id="KW-1185">Reference proteome</keyword>
<evidence type="ECO:0000313" key="13">
    <source>
        <dbReference type="Proteomes" id="UP000192596"/>
    </source>
</evidence>
<dbReference type="SUPFAM" id="SSF55174">
    <property type="entry name" value="Alpha-L RNA-binding motif"/>
    <property type="match status" value="1"/>
</dbReference>
<dbReference type="InterPro" id="IPR036986">
    <property type="entry name" value="S4_RNA-bd_sf"/>
</dbReference>
<dbReference type="InterPro" id="IPR002305">
    <property type="entry name" value="aa-tRNA-synth_Ic"/>
</dbReference>
<evidence type="ECO:0000256" key="4">
    <source>
        <dbReference type="ARBA" id="ARBA00022840"/>
    </source>
</evidence>
<gene>
    <name evidence="12" type="ORF">B0A48_10403</name>
</gene>
<dbReference type="InterPro" id="IPR024088">
    <property type="entry name" value="Tyr-tRNA-ligase_bac-type"/>
</dbReference>
<dbReference type="NCBIfam" id="TIGR00234">
    <property type="entry name" value="tyrS"/>
    <property type="match status" value="1"/>
</dbReference>
<dbReference type="InParanoid" id="A0A1V8SXN5"/>
<evidence type="ECO:0000256" key="5">
    <source>
        <dbReference type="ARBA" id="ARBA00022917"/>
    </source>
</evidence>
<keyword evidence="3 9" id="KW-0547">Nucleotide-binding</keyword>
<proteinExistence type="inferred from homology"/>
<dbReference type="InterPro" id="IPR014729">
    <property type="entry name" value="Rossmann-like_a/b/a_fold"/>
</dbReference>
<dbReference type="AlphaFoldDB" id="A0A1V8SXN5"/>
<dbReference type="EC" id="6.1.1.1" evidence="9"/>
<dbReference type="PRINTS" id="PR01040">
    <property type="entry name" value="TRNASYNTHTYR"/>
</dbReference>